<dbReference type="PANTHER" id="PTHR46865:SF2">
    <property type="entry name" value="MONOOXYGENASE"/>
    <property type="match status" value="1"/>
</dbReference>
<dbReference type="AlphaFoldDB" id="A0A372ZLN8"/>
<dbReference type="PRINTS" id="PR00420">
    <property type="entry name" value="RNGMNOXGNASE"/>
</dbReference>
<comment type="caution">
    <text evidence="2">The sequence shown here is derived from an EMBL/GenBank/DDBJ whole genome shotgun (WGS) entry which is preliminary data.</text>
</comment>
<protein>
    <submittedName>
        <fullName evidence="2">FAD-binding monooxygenase</fullName>
    </submittedName>
</protein>
<dbReference type="EMBL" id="QVIG01000001">
    <property type="protein sequence ID" value="RGD56661.1"/>
    <property type="molecule type" value="Genomic_DNA"/>
</dbReference>
<keyword evidence="2" id="KW-0560">Oxidoreductase</keyword>
<name>A0A372ZLN8_9ACTN</name>
<dbReference type="Proteomes" id="UP000263377">
    <property type="component" value="Unassembled WGS sequence"/>
</dbReference>
<dbReference type="PANTHER" id="PTHR46865">
    <property type="entry name" value="OXIDOREDUCTASE-RELATED"/>
    <property type="match status" value="1"/>
</dbReference>
<feature type="domain" description="FAD-binding" evidence="1">
    <location>
        <begin position="15"/>
        <end position="175"/>
    </location>
</feature>
<proteinExistence type="predicted"/>
<sequence length="434" mass="46361">MEHLDHPTGTDAPATDVLVSGAGIAGPALAYWLRRHGFTPTVVERAAGPRPGGQAVDLRGAGRTVIERMGLMERARALRVEQHGIALVDRRGRATARIPVGLFDGEGIVSEIEILRGDLADLLREATDGVEYLWDDTVTALDQDAGGVTVTFENAPARRFALVVGADGLHSAVRRLAFRPGDDPDGPDGPDDTEGTHYRPLGGCHAWFTVHDPALARELDGWFLMYNAPGGLVAGARPGRLPGEVKASLGLRRAPAAYDRRDTAAQRRLLAERFAGAGWEVDRLLAGMRTAGDFAFDTFGQVHLDHYSRGRVALLGDAGYSPSPLTGLGTSLALVGAYLLAGELAAAAGDFRTAFARYEELMRPYATRAQELPPGGLGGYAPDSALAIRLRAASMRWMGRWPLRPVLAAQFAKAGDIALPDYPLPDRTLPARTA</sequence>
<accession>A0A372ZLN8</accession>
<reference evidence="2 3" key="1">
    <citation type="submission" date="2018-08" db="EMBL/GenBank/DDBJ databases">
        <title>Diversity &amp; Physiological Properties of Lignin-Decomposing Actinobacteria from Soil.</title>
        <authorList>
            <person name="Roh S.G."/>
            <person name="Kim S.B."/>
        </authorList>
    </citation>
    <scope>NUCLEOTIDE SEQUENCE [LARGE SCALE GENOMIC DNA]</scope>
    <source>
        <strain evidence="2 3">MMS17-GH009</strain>
    </source>
</reference>
<dbReference type="InterPro" id="IPR051704">
    <property type="entry name" value="FAD_aromatic-hydroxylase"/>
</dbReference>
<dbReference type="Gene3D" id="3.50.50.60">
    <property type="entry name" value="FAD/NAD(P)-binding domain"/>
    <property type="match status" value="1"/>
</dbReference>
<dbReference type="InterPro" id="IPR036188">
    <property type="entry name" value="FAD/NAD-bd_sf"/>
</dbReference>
<dbReference type="GO" id="GO:0004497">
    <property type="term" value="F:monooxygenase activity"/>
    <property type="evidence" value="ECO:0007669"/>
    <property type="project" value="UniProtKB-KW"/>
</dbReference>
<dbReference type="InterPro" id="IPR002938">
    <property type="entry name" value="FAD-bd"/>
</dbReference>
<dbReference type="Gene3D" id="3.30.9.10">
    <property type="entry name" value="D-Amino Acid Oxidase, subunit A, domain 2"/>
    <property type="match status" value="1"/>
</dbReference>
<dbReference type="GO" id="GO:0071949">
    <property type="term" value="F:FAD binding"/>
    <property type="evidence" value="ECO:0007669"/>
    <property type="project" value="InterPro"/>
</dbReference>
<dbReference type="Pfam" id="PF01494">
    <property type="entry name" value="FAD_binding_3"/>
    <property type="match status" value="1"/>
</dbReference>
<evidence type="ECO:0000313" key="3">
    <source>
        <dbReference type="Proteomes" id="UP000263377"/>
    </source>
</evidence>
<dbReference type="SUPFAM" id="SSF51905">
    <property type="entry name" value="FAD/NAD(P)-binding domain"/>
    <property type="match status" value="1"/>
</dbReference>
<evidence type="ECO:0000259" key="1">
    <source>
        <dbReference type="Pfam" id="PF01494"/>
    </source>
</evidence>
<dbReference type="RefSeq" id="WP_117485208.1">
    <property type="nucleotide sequence ID" value="NZ_QVIG01000001.1"/>
</dbReference>
<gene>
    <name evidence="2" type="ORF">DR950_01610</name>
</gene>
<organism evidence="2 3">
    <name type="scientific">Kitasatospora xanthocidica</name>
    <dbReference type="NCBI Taxonomy" id="83382"/>
    <lineage>
        <taxon>Bacteria</taxon>
        <taxon>Bacillati</taxon>
        <taxon>Actinomycetota</taxon>
        <taxon>Actinomycetes</taxon>
        <taxon>Kitasatosporales</taxon>
        <taxon>Streptomycetaceae</taxon>
        <taxon>Kitasatospora</taxon>
    </lineage>
</organism>
<evidence type="ECO:0000313" key="2">
    <source>
        <dbReference type="EMBL" id="RGD56661.1"/>
    </source>
</evidence>
<keyword evidence="2" id="KW-0503">Monooxygenase</keyword>
<keyword evidence="3" id="KW-1185">Reference proteome</keyword>